<evidence type="ECO:0000313" key="2">
    <source>
        <dbReference type="Proteomes" id="UP000824540"/>
    </source>
</evidence>
<reference evidence="1" key="1">
    <citation type="thesis" date="2021" institute="BYU ScholarsArchive" country="Provo, UT, USA">
        <title>Applications of and Algorithms for Genome Assembly and Genomic Analyses with an Emphasis on Marine Teleosts.</title>
        <authorList>
            <person name="Pickett B.D."/>
        </authorList>
    </citation>
    <scope>NUCLEOTIDE SEQUENCE</scope>
    <source>
        <strain evidence="1">HI-2016</strain>
    </source>
</reference>
<dbReference type="Proteomes" id="UP000824540">
    <property type="component" value="Unassembled WGS sequence"/>
</dbReference>
<dbReference type="AlphaFoldDB" id="A0A8T2MRY9"/>
<keyword evidence="2" id="KW-1185">Reference proteome</keyword>
<accession>A0A8T2MRY9</accession>
<organism evidence="1 2">
    <name type="scientific">Albula glossodonta</name>
    <name type="common">roundjaw bonefish</name>
    <dbReference type="NCBI Taxonomy" id="121402"/>
    <lineage>
        <taxon>Eukaryota</taxon>
        <taxon>Metazoa</taxon>
        <taxon>Chordata</taxon>
        <taxon>Craniata</taxon>
        <taxon>Vertebrata</taxon>
        <taxon>Euteleostomi</taxon>
        <taxon>Actinopterygii</taxon>
        <taxon>Neopterygii</taxon>
        <taxon>Teleostei</taxon>
        <taxon>Albuliformes</taxon>
        <taxon>Albulidae</taxon>
        <taxon>Albula</taxon>
    </lineage>
</organism>
<evidence type="ECO:0000313" key="1">
    <source>
        <dbReference type="EMBL" id="KAG9330864.1"/>
    </source>
</evidence>
<name>A0A8T2MRY9_9TELE</name>
<dbReference type="EMBL" id="JAFBMS010000439">
    <property type="protein sequence ID" value="KAG9330864.1"/>
    <property type="molecule type" value="Genomic_DNA"/>
</dbReference>
<protein>
    <submittedName>
        <fullName evidence="1">Uncharacterized protein</fullName>
    </submittedName>
</protein>
<gene>
    <name evidence="1" type="ORF">JZ751_021830</name>
</gene>
<sequence length="192" mass="20886">MSALTFDLQCTWNPALYISAQKIPEFLHLTAVAGGPQRRQGGVSARGFLMCLTKGQRSEAGFGNEYRILREGWYPIQWAALPFRVHSAACPGALNKPSDWLRTPGCLWLSCDIMTSGSKSQLNRMFCHSPFHGRTEVTLLQSAVVSVWQFYSISAEASRRAASVRAAGCVSDAITARTDLSTADVRIIGGGS</sequence>
<proteinExistence type="predicted"/>
<comment type="caution">
    <text evidence="1">The sequence shown here is derived from an EMBL/GenBank/DDBJ whole genome shotgun (WGS) entry which is preliminary data.</text>
</comment>